<feature type="domain" description="OmpR/PhoB-type" evidence="11">
    <location>
        <begin position="138"/>
        <end position="238"/>
    </location>
</feature>
<proteinExistence type="predicted"/>
<dbReference type="Gene3D" id="1.10.10.10">
    <property type="entry name" value="Winged helix-like DNA-binding domain superfamily/Winged helix DNA-binding domain"/>
    <property type="match status" value="1"/>
</dbReference>
<reference evidence="12 13" key="1">
    <citation type="submission" date="2022-09" db="EMBL/GenBank/DDBJ databases">
        <title>complete genome sequences of Clostridium tetani str. KHSU-234311-028 isolated from soil.</title>
        <authorList>
            <person name="Sekizuka T."/>
            <person name="Shitada C."/>
            <person name="Takahashi M."/>
            <person name="Kuroda M."/>
        </authorList>
    </citation>
    <scope>NUCLEOTIDE SEQUENCE [LARGE SCALE GENOMIC DNA]</scope>
    <source>
        <strain evidence="12 13">KHSU-234311-028</strain>
    </source>
</reference>
<evidence type="ECO:0000256" key="8">
    <source>
        <dbReference type="PROSITE-ProRule" id="PRU00169"/>
    </source>
</evidence>
<dbReference type="CDD" id="cd17574">
    <property type="entry name" value="REC_OmpR"/>
    <property type="match status" value="1"/>
</dbReference>
<dbReference type="GO" id="GO:0003677">
    <property type="term" value="F:DNA binding"/>
    <property type="evidence" value="ECO:0007669"/>
    <property type="project" value="UniProtKB-UniRule"/>
</dbReference>
<name>A0ABC8EBT7_CLOTA</name>
<dbReference type="GO" id="GO:0000160">
    <property type="term" value="P:phosphorelay signal transduction system"/>
    <property type="evidence" value="ECO:0007669"/>
    <property type="project" value="UniProtKB-KW"/>
</dbReference>
<dbReference type="Pfam" id="PF00072">
    <property type="entry name" value="Response_reg"/>
    <property type="match status" value="1"/>
</dbReference>
<gene>
    <name evidence="12" type="ORF">K234311028_13640</name>
</gene>
<feature type="modified residue" description="4-aspartylphosphate" evidence="8">
    <location>
        <position position="64"/>
    </location>
</feature>
<keyword evidence="3" id="KW-0902">Two-component regulatory system</keyword>
<dbReference type="Gene3D" id="6.10.250.690">
    <property type="match status" value="1"/>
</dbReference>
<dbReference type="PANTHER" id="PTHR48111:SF73">
    <property type="entry name" value="ALKALINE PHOSPHATASE SYNTHESIS TRANSCRIPTIONAL REGULATORY PROTEIN PHOP"/>
    <property type="match status" value="1"/>
</dbReference>
<accession>A0ABC8EBT7</accession>
<evidence type="ECO:0000259" key="10">
    <source>
        <dbReference type="PROSITE" id="PS50110"/>
    </source>
</evidence>
<dbReference type="InterPro" id="IPR039420">
    <property type="entry name" value="WalR-like"/>
</dbReference>
<protein>
    <recommendedName>
        <fullName evidence="1">Stage 0 sporulation protein A homolog</fullName>
    </recommendedName>
</protein>
<feature type="DNA-binding region" description="OmpR/PhoB-type" evidence="9">
    <location>
        <begin position="138"/>
        <end position="238"/>
    </location>
</feature>
<keyword evidence="4" id="KW-0805">Transcription regulation</keyword>
<dbReference type="PANTHER" id="PTHR48111">
    <property type="entry name" value="REGULATOR OF RPOS"/>
    <property type="match status" value="1"/>
</dbReference>
<keyword evidence="2 8" id="KW-0597">Phosphoprotein</keyword>
<dbReference type="SUPFAM" id="SSF52172">
    <property type="entry name" value="CheY-like"/>
    <property type="match status" value="1"/>
</dbReference>
<evidence type="ECO:0000256" key="3">
    <source>
        <dbReference type="ARBA" id="ARBA00023012"/>
    </source>
</evidence>
<evidence type="ECO:0000259" key="11">
    <source>
        <dbReference type="PROSITE" id="PS51755"/>
    </source>
</evidence>
<organism evidence="12 13">
    <name type="scientific">Clostridium tetani</name>
    <dbReference type="NCBI Taxonomy" id="1513"/>
    <lineage>
        <taxon>Bacteria</taxon>
        <taxon>Bacillati</taxon>
        <taxon>Bacillota</taxon>
        <taxon>Clostridia</taxon>
        <taxon>Eubacteriales</taxon>
        <taxon>Clostridiaceae</taxon>
        <taxon>Clostridium</taxon>
    </lineage>
</organism>
<dbReference type="Proteomes" id="UP001321763">
    <property type="component" value="Chromosome"/>
</dbReference>
<evidence type="ECO:0000313" key="12">
    <source>
        <dbReference type="EMBL" id="BDR81118.1"/>
    </source>
</evidence>
<evidence type="ECO:0000256" key="4">
    <source>
        <dbReference type="ARBA" id="ARBA00023015"/>
    </source>
</evidence>
<evidence type="ECO:0000256" key="9">
    <source>
        <dbReference type="PROSITE-ProRule" id="PRU01091"/>
    </source>
</evidence>
<evidence type="ECO:0000256" key="5">
    <source>
        <dbReference type="ARBA" id="ARBA00023125"/>
    </source>
</evidence>
<evidence type="ECO:0000256" key="7">
    <source>
        <dbReference type="ARBA" id="ARBA00024867"/>
    </source>
</evidence>
<evidence type="ECO:0000313" key="13">
    <source>
        <dbReference type="Proteomes" id="UP001321763"/>
    </source>
</evidence>
<feature type="domain" description="Response regulatory" evidence="10">
    <location>
        <begin position="15"/>
        <end position="128"/>
    </location>
</feature>
<dbReference type="InterPro" id="IPR036388">
    <property type="entry name" value="WH-like_DNA-bd_sf"/>
</dbReference>
<dbReference type="AlphaFoldDB" id="A0ABC8EBT7"/>
<dbReference type="PROSITE" id="PS50110">
    <property type="entry name" value="RESPONSE_REGULATORY"/>
    <property type="match status" value="1"/>
</dbReference>
<sequence length="242" mass="27731">MVKLNLGKGGDFMNNILLVEDDSILAYSIEYTLNGEGFNLKCADSIKKARDNFKENSFDLIILDVMLPDGNGYDFCKEIRKASEVPVIFLTACDEEANVVIGLDIGADDYITKPFRIKELISRIRAILRRSKTFSKDLDLLISGDIKVHTLQGKVEKNGKEIILTALEYRLLLILIKHPKQILSRNIILEELWDVEGEFVDDNTLSVYIRRLREKIEDNAGEPKYITTHRGLGYRWNYEISK</sequence>
<evidence type="ECO:0000256" key="6">
    <source>
        <dbReference type="ARBA" id="ARBA00023163"/>
    </source>
</evidence>
<dbReference type="InterPro" id="IPR001789">
    <property type="entry name" value="Sig_transdc_resp-reg_receiver"/>
</dbReference>
<dbReference type="SMART" id="SM00862">
    <property type="entry name" value="Trans_reg_C"/>
    <property type="match status" value="1"/>
</dbReference>
<keyword evidence="6" id="KW-0804">Transcription</keyword>
<dbReference type="FunFam" id="3.40.50.2300:FF:000001">
    <property type="entry name" value="DNA-binding response regulator PhoB"/>
    <property type="match status" value="1"/>
</dbReference>
<dbReference type="CDD" id="cd00383">
    <property type="entry name" value="trans_reg_C"/>
    <property type="match status" value="1"/>
</dbReference>
<dbReference type="InterPro" id="IPR001867">
    <property type="entry name" value="OmpR/PhoB-type_DNA-bd"/>
</dbReference>
<keyword evidence="5 9" id="KW-0238">DNA-binding</keyword>
<dbReference type="SMART" id="SM00448">
    <property type="entry name" value="REC"/>
    <property type="match status" value="1"/>
</dbReference>
<dbReference type="Pfam" id="PF00486">
    <property type="entry name" value="Trans_reg_C"/>
    <property type="match status" value="1"/>
</dbReference>
<evidence type="ECO:0000256" key="2">
    <source>
        <dbReference type="ARBA" id="ARBA00022553"/>
    </source>
</evidence>
<dbReference type="InterPro" id="IPR011006">
    <property type="entry name" value="CheY-like_superfamily"/>
</dbReference>
<evidence type="ECO:0000256" key="1">
    <source>
        <dbReference type="ARBA" id="ARBA00018672"/>
    </source>
</evidence>
<dbReference type="Gene3D" id="3.40.50.2300">
    <property type="match status" value="1"/>
</dbReference>
<dbReference type="EMBL" id="AP026818">
    <property type="protein sequence ID" value="BDR81118.1"/>
    <property type="molecule type" value="Genomic_DNA"/>
</dbReference>
<dbReference type="PROSITE" id="PS51755">
    <property type="entry name" value="OMPR_PHOB"/>
    <property type="match status" value="1"/>
</dbReference>
<comment type="function">
    <text evidence="7">May play the central regulatory role in sporulation. It may be an element of the effector pathway responsible for the activation of sporulation genes in response to nutritional stress. Spo0A may act in concert with spo0H (a sigma factor) to control the expression of some genes that are critical to the sporulation process.</text>
</comment>